<reference evidence="6 8" key="2">
    <citation type="submission" date="2019-07" db="EMBL/GenBank/DDBJ databases">
        <authorList>
            <person name="Chang H.-W."/>
            <person name="Raman A."/>
            <person name="Venkatesh S."/>
            <person name="Gehrig J."/>
        </authorList>
    </citation>
    <scope>NUCLEOTIDE SEQUENCE [LARGE SCALE GENOMIC DNA]</scope>
    <source>
        <strain evidence="6">Blautia_wexlerae_LFYP_14</strain>
    </source>
</reference>
<evidence type="ECO:0000313" key="6">
    <source>
        <dbReference type="EMBL" id="VUX64990.1"/>
    </source>
</evidence>
<keyword evidence="8" id="KW-1185">Reference proteome</keyword>
<feature type="transmembrane region" description="Helical" evidence="2">
    <location>
        <begin position="576"/>
        <end position="595"/>
    </location>
</feature>
<evidence type="ECO:0000256" key="1">
    <source>
        <dbReference type="SAM" id="MobiDB-lite"/>
    </source>
</evidence>
<dbReference type="Gene3D" id="2.60.40.10">
    <property type="entry name" value="Immunoglobulins"/>
    <property type="match status" value="1"/>
</dbReference>
<keyword evidence="2" id="KW-1133">Transmembrane helix</keyword>
<dbReference type="EMBL" id="CABHOF010000037">
    <property type="protein sequence ID" value="VUX64990.1"/>
    <property type="molecule type" value="Genomic_DNA"/>
</dbReference>
<dbReference type="InterPro" id="IPR001434">
    <property type="entry name" value="OmcB-like_DUF11"/>
</dbReference>
<name>A0A173YR81_9FIRM</name>
<dbReference type="InterPro" id="IPR051172">
    <property type="entry name" value="Chlamydia_OmcB"/>
</dbReference>
<evidence type="ECO:0000259" key="4">
    <source>
        <dbReference type="Pfam" id="PF01345"/>
    </source>
</evidence>
<feature type="compositionally biased region" description="Acidic residues" evidence="1">
    <location>
        <begin position="105"/>
        <end position="130"/>
    </location>
</feature>
<dbReference type="Proteomes" id="UP000366766">
    <property type="component" value="Unassembled WGS sequence"/>
</dbReference>
<dbReference type="eggNOG" id="ENOG5033QJ9">
    <property type="taxonomic scope" value="Bacteria"/>
</dbReference>
<gene>
    <name evidence="6" type="ORF">BWLFYP14_01782</name>
    <name evidence="5" type="ORF">ERS852478_00739</name>
</gene>
<keyword evidence="2" id="KW-0812">Transmembrane</keyword>
<protein>
    <submittedName>
        <fullName evidence="5">Uncharacterized protein conserved in bacteria</fullName>
    </submittedName>
</protein>
<feature type="chain" id="PRO_5042332679" evidence="3">
    <location>
        <begin position="30"/>
        <end position="603"/>
    </location>
</feature>
<sequence>MKKRIWNQLKKAVMITAAVGILGAGAVSAAEFEAAELYVPAVGLKQSAQWIDEEKFQAELTLEVSGLKELYKSQQENTVSENGQLQMENSTWDGEVREAEAAENTTDEVDSENTECESESAVIDIEDIESEEYRKAEENAEGSDTETGQTQQSEQENQNEIREDKTRYFLTVYISEYFQINAEVLKNDLQAESVQIQNKKGETTQITKLTCETALSDAETDIFTMKVPVSLREEYRISSVKTDYPLCQDAPLCKDWEGTGAYFWMKSGDETRTVAETPSALLSVQEAKTGITARLQQETKEVRAGQNLTYILSVENTGELPLENIEISSVFSQDNIKAEWKQEEGFIANGMQGIISGLKAGEIRNLQMTVQLTEEQAGELIHTVTVKAKYPGKEESIGCQKSVETEVIALKAAFEVEKTADRTQAYPGDTITYQICIRNTGERTLHSVLSTERFQNAGIQANFVRKEGVTLNSTGTQALIPQIAPGEAFALYATVTVPQYMASQELINEVIVTSDETGTQAMTSKANVELKETDNIVTVTPQPASLASQNYGYDSKSGSAYTTASKPRTGDETETALYIVLGIFAIMSGVSAFCYRKTKKQQK</sequence>
<keyword evidence="2" id="KW-0472">Membrane</keyword>
<dbReference type="Proteomes" id="UP000095431">
    <property type="component" value="Unassembled WGS sequence"/>
</dbReference>
<proteinExistence type="predicted"/>
<dbReference type="NCBIfam" id="TIGR01167">
    <property type="entry name" value="LPXTG_anchor"/>
    <property type="match status" value="1"/>
</dbReference>
<dbReference type="NCBIfam" id="TIGR01451">
    <property type="entry name" value="B_ant_repeat"/>
    <property type="match status" value="1"/>
</dbReference>
<evidence type="ECO:0000313" key="5">
    <source>
        <dbReference type="EMBL" id="CUN66404.1"/>
    </source>
</evidence>
<evidence type="ECO:0000256" key="3">
    <source>
        <dbReference type="SAM" id="SignalP"/>
    </source>
</evidence>
<dbReference type="InterPro" id="IPR047589">
    <property type="entry name" value="DUF11_rpt"/>
</dbReference>
<organism evidence="5 7">
    <name type="scientific">Blautia wexlerae</name>
    <dbReference type="NCBI Taxonomy" id="418240"/>
    <lineage>
        <taxon>Bacteria</taxon>
        <taxon>Bacillati</taxon>
        <taxon>Bacillota</taxon>
        <taxon>Clostridia</taxon>
        <taxon>Lachnospirales</taxon>
        <taxon>Lachnospiraceae</taxon>
        <taxon>Blautia</taxon>
    </lineage>
</organism>
<evidence type="ECO:0000313" key="7">
    <source>
        <dbReference type="Proteomes" id="UP000095431"/>
    </source>
</evidence>
<evidence type="ECO:0000313" key="8">
    <source>
        <dbReference type="Proteomes" id="UP000366766"/>
    </source>
</evidence>
<dbReference type="Pfam" id="PF01345">
    <property type="entry name" value="DUF11"/>
    <property type="match status" value="1"/>
</dbReference>
<evidence type="ECO:0000256" key="2">
    <source>
        <dbReference type="SAM" id="Phobius"/>
    </source>
</evidence>
<dbReference type="EMBL" id="CYZN01000004">
    <property type="protein sequence ID" value="CUN66404.1"/>
    <property type="molecule type" value="Genomic_DNA"/>
</dbReference>
<dbReference type="PANTHER" id="PTHR34819">
    <property type="entry name" value="LARGE CYSTEINE-RICH PERIPLASMIC PROTEIN OMCB"/>
    <property type="match status" value="1"/>
</dbReference>
<dbReference type="AlphaFoldDB" id="A0A173YR81"/>
<feature type="region of interest" description="Disordered" evidence="1">
    <location>
        <begin position="100"/>
        <end position="162"/>
    </location>
</feature>
<feature type="signal peptide" evidence="3">
    <location>
        <begin position="1"/>
        <end position="29"/>
    </location>
</feature>
<dbReference type="RefSeq" id="WP_020993621.1">
    <property type="nucleotide sequence ID" value="NZ_BTHH01000003.1"/>
</dbReference>
<dbReference type="PANTHER" id="PTHR34819:SF3">
    <property type="entry name" value="CELL SURFACE PROTEIN"/>
    <property type="match status" value="1"/>
</dbReference>
<feature type="domain" description="DUF11" evidence="4">
    <location>
        <begin position="415"/>
        <end position="520"/>
    </location>
</feature>
<reference evidence="5 7" key="1">
    <citation type="submission" date="2015-09" db="EMBL/GenBank/DDBJ databases">
        <authorList>
            <consortium name="Pathogen Informatics"/>
        </authorList>
    </citation>
    <scope>NUCLEOTIDE SEQUENCE [LARGE SCALE GENOMIC DNA]</scope>
    <source>
        <strain evidence="5 7">2789STDY5834863</strain>
    </source>
</reference>
<keyword evidence="3" id="KW-0732">Signal</keyword>
<dbReference type="InterPro" id="IPR013783">
    <property type="entry name" value="Ig-like_fold"/>
</dbReference>
<accession>A0A173YR81</accession>
<feature type="compositionally biased region" description="Low complexity" evidence="1">
    <location>
        <begin position="145"/>
        <end position="158"/>
    </location>
</feature>